<dbReference type="Proteomes" id="UP000198802">
    <property type="component" value="Unassembled WGS sequence"/>
</dbReference>
<accession>A0A0S4QLE7</accession>
<gene>
    <name evidence="1" type="ORF">Ga0074812_1052</name>
</gene>
<evidence type="ECO:0000313" key="1">
    <source>
        <dbReference type="EMBL" id="CUU55354.1"/>
    </source>
</evidence>
<organism evidence="1 2">
    <name type="scientific">Parafrankia irregularis</name>
    <dbReference type="NCBI Taxonomy" id="795642"/>
    <lineage>
        <taxon>Bacteria</taxon>
        <taxon>Bacillati</taxon>
        <taxon>Actinomycetota</taxon>
        <taxon>Actinomycetes</taxon>
        <taxon>Frankiales</taxon>
        <taxon>Frankiaceae</taxon>
        <taxon>Parafrankia</taxon>
    </lineage>
</organism>
<proteinExistence type="predicted"/>
<reference evidence="2" key="1">
    <citation type="submission" date="2015-11" db="EMBL/GenBank/DDBJ databases">
        <authorList>
            <person name="Varghese N."/>
        </authorList>
    </citation>
    <scope>NUCLEOTIDE SEQUENCE [LARGE SCALE GENOMIC DNA]</scope>
    <source>
        <strain evidence="2">DSM 45899</strain>
    </source>
</reference>
<protein>
    <submittedName>
        <fullName evidence="1">Uncharacterized protein</fullName>
    </submittedName>
</protein>
<name>A0A0S4QLE7_9ACTN</name>
<sequence>MTDTNTYAFVDADTLDVRIVRGEADTEGTVVGRLDAADVPALSEAADKLLATLGFRSVGDWSTVDGGLFTVVEETAAVPTAG</sequence>
<keyword evidence="2" id="KW-1185">Reference proteome</keyword>
<dbReference type="RefSeq" id="WP_091273808.1">
    <property type="nucleotide sequence ID" value="NZ_FAOZ01000005.1"/>
</dbReference>
<evidence type="ECO:0000313" key="2">
    <source>
        <dbReference type="Proteomes" id="UP000198802"/>
    </source>
</evidence>
<dbReference type="AlphaFoldDB" id="A0A0S4QLE7"/>
<dbReference type="EMBL" id="FAOZ01000005">
    <property type="protein sequence ID" value="CUU55354.1"/>
    <property type="molecule type" value="Genomic_DNA"/>
</dbReference>